<dbReference type="Pfam" id="PF13560">
    <property type="entry name" value="HTH_31"/>
    <property type="match status" value="1"/>
</dbReference>
<dbReference type="RefSeq" id="WP_264773047.1">
    <property type="nucleotide sequence ID" value="NZ_JAPDOG010000021.1"/>
</dbReference>
<dbReference type="SUPFAM" id="SSF47413">
    <property type="entry name" value="lambda repressor-like DNA-binding domains"/>
    <property type="match status" value="1"/>
</dbReference>
<keyword evidence="3" id="KW-1185">Reference proteome</keyword>
<sequence length="67" mass="7306">MEIAKIGNKVRLERQRRGLTQQQLADKSSVSKGRIEAIENGRCMDMGFGMVTSILSALGLTLAIEIA</sequence>
<feature type="domain" description="HTH cro/C1-type" evidence="1">
    <location>
        <begin position="10"/>
        <end position="66"/>
    </location>
</feature>
<evidence type="ECO:0000313" key="3">
    <source>
        <dbReference type="Proteomes" id="UP001207582"/>
    </source>
</evidence>
<gene>
    <name evidence="2" type="ORF">OM960_18705</name>
</gene>
<protein>
    <submittedName>
        <fullName evidence="2">Helix-turn-helix domain-containing protein</fullName>
    </submittedName>
</protein>
<dbReference type="CDD" id="cd00093">
    <property type="entry name" value="HTH_XRE"/>
    <property type="match status" value="1"/>
</dbReference>
<comment type="caution">
    <text evidence="2">The sequence shown here is derived from an EMBL/GenBank/DDBJ whole genome shotgun (WGS) entry which is preliminary data.</text>
</comment>
<organism evidence="2 3">
    <name type="scientific">Defluviimonas salinarum</name>
    <dbReference type="NCBI Taxonomy" id="2992147"/>
    <lineage>
        <taxon>Bacteria</taxon>
        <taxon>Pseudomonadati</taxon>
        <taxon>Pseudomonadota</taxon>
        <taxon>Alphaproteobacteria</taxon>
        <taxon>Rhodobacterales</taxon>
        <taxon>Paracoccaceae</taxon>
        <taxon>Albidovulum</taxon>
    </lineage>
</organism>
<evidence type="ECO:0000259" key="1">
    <source>
        <dbReference type="PROSITE" id="PS50943"/>
    </source>
</evidence>
<dbReference type="SMART" id="SM00530">
    <property type="entry name" value="HTH_XRE"/>
    <property type="match status" value="1"/>
</dbReference>
<dbReference type="Gene3D" id="1.10.260.40">
    <property type="entry name" value="lambda repressor-like DNA-binding domains"/>
    <property type="match status" value="1"/>
</dbReference>
<dbReference type="PROSITE" id="PS50943">
    <property type="entry name" value="HTH_CROC1"/>
    <property type="match status" value="1"/>
</dbReference>
<dbReference type="InterPro" id="IPR001387">
    <property type="entry name" value="Cro/C1-type_HTH"/>
</dbReference>
<reference evidence="2 3" key="1">
    <citation type="submission" date="2022-10" db="EMBL/GenBank/DDBJ databases">
        <title>Defluviimonas sp. CAU 1641 isolated from mud.</title>
        <authorList>
            <person name="Kim W."/>
        </authorList>
    </citation>
    <scope>NUCLEOTIDE SEQUENCE [LARGE SCALE GENOMIC DNA]</scope>
    <source>
        <strain evidence="2 3">CAU 1641</strain>
    </source>
</reference>
<dbReference type="Proteomes" id="UP001207582">
    <property type="component" value="Unassembled WGS sequence"/>
</dbReference>
<proteinExistence type="predicted"/>
<dbReference type="InterPro" id="IPR010982">
    <property type="entry name" value="Lambda_DNA-bd_dom_sf"/>
</dbReference>
<accession>A0ABT3J7B2</accession>
<evidence type="ECO:0000313" key="2">
    <source>
        <dbReference type="EMBL" id="MCW3783574.1"/>
    </source>
</evidence>
<name>A0ABT3J7B2_9RHOB</name>
<dbReference type="EMBL" id="JAPDOG010000021">
    <property type="protein sequence ID" value="MCW3783574.1"/>
    <property type="molecule type" value="Genomic_DNA"/>
</dbReference>